<feature type="transmembrane region" description="Helical" evidence="1">
    <location>
        <begin position="67"/>
        <end position="86"/>
    </location>
</feature>
<organism evidence="2 3">
    <name type="scientific">Flagellimonas aurea</name>
    <dbReference type="NCBI Taxonomy" id="2915619"/>
    <lineage>
        <taxon>Bacteria</taxon>
        <taxon>Pseudomonadati</taxon>
        <taxon>Bacteroidota</taxon>
        <taxon>Flavobacteriia</taxon>
        <taxon>Flavobacteriales</taxon>
        <taxon>Flavobacteriaceae</taxon>
        <taxon>Flagellimonas</taxon>
    </lineage>
</organism>
<name>A0ABS3G950_9FLAO</name>
<dbReference type="EMBL" id="JAFLNL010000010">
    <property type="protein sequence ID" value="MBO0355592.1"/>
    <property type="molecule type" value="Genomic_DNA"/>
</dbReference>
<proteinExistence type="predicted"/>
<sequence>MVTKIGSAALLLTIVFMGVKQGMAMMTGKPEMLEMFGKWDFGKLGVMVFGALTLLSTVLIIVPKTFVWGNFLMAATILFIICFQLFHGNLKGAAVEVPFLLLNLIVLYLRHPLNS</sequence>
<keyword evidence="1" id="KW-0472">Membrane</keyword>
<accession>A0ABS3G950</accession>
<gene>
    <name evidence="2" type="ORF">J0656_16355</name>
</gene>
<feature type="transmembrane region" description="Helical" evidence="1">
    <location>
        <begin position="44"/>
        <end position="62"/>
    </location>
</feature>
<comment type="caution">
    <text evidence="2">The sequence shown here is derived from an EMBL/GenBank/DDBJ whole genome shotgun (WGS) entry which is preliminary data.</text>
</comment>
<feature type="transmembrane region" description="Helical" evidence="1">
    <location>
        <begin position="92"/>
        <end position="109"/>
    </location>
</feature>
<dbReference type="RefSeq" id="WP_207035833.1">
    <property type="nucleotide sequence ID" value="NZ_JAFLNL010000010.1"/>
</dbReference>
<keyword evidence="1" id="KW-0812">Transmembrane</keyword>
<keyword evidence="3" id="KW-1185">Reference proteome</keyword>
<dbReference type="Proteomes" id="UP000664044">
    <property type="component" value="Unassembled WGS sequence"/>
</dbReference>
<evidence type="ECO:0000256" key="1">
    <source>
        <dbReference type="SAM" id="Phobius"/>
    </source>
</evidence>
<evidence type="ECO:0000313" key="2">
    <source>
        <dbReference type="EMBL" id="MBO0355592.1"/>
    </source>
</evidence>
<protein>
    <submittedName>
        <fullName evidence="2">DoxX family protein</fullName>
    </submittedName>
</protein>
<reference evidence="2 3" key="1">
    <citation type="submission" date="2021-03" db="EMBL/GenBank/DDBJ databases">
        <title>Muricauda lutimaris sp. nov. and Muricauda ruestringensis sp. nov, two marine members of the Flavobacteriaceae isolated from deep sea sediments of Western Pacific.</title>
        <authorList>
            <person name="Zhao S."/>
            <person name="Liu R."/>
        </authorList>
    </citation>
    <scope>NUCLEOTIDE SEQUENCE [LARGE SCALE GENOMIC DNA]</scope>
    <source>
        <strain evidence="2 3">BC31-1-A7</strain>
    </source>
</reference>
<keyword evidence="1" id="KW-1133">Transmembrane helix</keyword>
<evidence type="ECO:0000313" key="3">
    <source>
        <dbReference type="Proteomes" id="UP000664044"/>
    </source>
</evidence>